<evidence type="ECO:0000313" key="1">
    <source>
        <dbReference type="EMBL" id="AZA99164.1"/>
    </source>
</evidence>
<dbReference type="AlphaFoldDB" id="A0A1N7HTG9"/>
<sequence length="314" mass="36897">MERVVFDTNAYRYLIKDLSFDELDNYIAGIREKEKKNNLEASISPIVIQELLAHVANRNGSSLFQKSLNAIKAMYLHCFDNGFSRMLARPEMLVARYIFGLSSEKKVQTSNAYYEIVNGLAKSPTNEMFDRFADNLKRNKEFVECAERIYAESFLNTLKYYDPAMENWAVFADDQSKRKKLLNNIRSDKFSLILARDYIEPLFDYYALEHPGLVKPDEDQWILFCDKFVTNFPEYIALYKSVYENIINSKFNMFEKDRSNFWWDTQLMLNVGDHKIQNDKLYFVTSDKAMLKVGRETNANLSILTFDEYIDYLG</sequence>
<dbReference type="Proteomes" id="UP000279541">
    <property type="component" value="Chromosome"/>
</dbReference>
<dbReference type="Proteomes" id="UP000186106">
    <property type="component" value="Unassembled WGS sequence"/>
</dbReference>
<gene>
    <name evidence="1" type="ORF">EG359_05900</name>
    <name evidence="2" type="ORF">SAMN05421768_101178</name>
</gene>
<evidence type="ECO:0000313" key="4">
    <source>
        <dbReference type="Proteomes" id="UP000279541"/>
    </source>
</evidence>
<evidence type="ECO:0000313" key="2">
    <source>
        <dbReference type="EMBL" id="SIS28113.1"/>
    </source>
</evidence>
<dbReference type="STRING" id="112234.SAMN05421768_101178"/>
<evidence type="ECO:0000313" key="3">
    <source>
        <dbReference type="Proteomes" id="UP000186106"/>
    </source>
</evidence>
<dbReference type="OrthoDB" id="1419970at2"/>
<dbReference type="KEGG" id="cjt:EG359_05900"/>
<evidence type="ECO:0008006" key="5">
    <source>
        <dbReference type="Google" id="ProtNLM"/>
    </source>
</evidence>
<organism evidence="2 3">
    <name type="scientific">Chryseobacterium joostei</name>
    <dbReference type="NCBI Taxonomy" id="112234"/>
    <lineage>
        <taxon>Bacteria</taxon>
        <taxon>Pseudomonadati</taxon>
        <taxon>Bacteroidota</taxon>
        <taxon>Flavobacteriia</taxon>
        <taxon>Flavobacteriales</taxon>
        <taxon>Weeksellaceae</taxon>
        <taxon>Chryseobacterium group</taxon>
        <taxon>Chryseobacterium</taxon>
    </lineage>
</organism>
<keyword evidence="4" id="KW-1185">Reference proteome</keyword>
<dbReference type="EMBL" id="CP033926">
    <property type="protein sequence ID" value="AZA99164.1"/>
    <property type="molecule type" value="Genomic_DNA"/>
</dbReference>
<reference evidence="1 4" key="2">
    <citation type="submission" date="2018-11" db="EMBL/GenBank/DDBJ databases">
        <title>Proposal to divide the Flavobacteriaceae and reorganize its genera based on Amino Acid Identity values calculated from whole genome sequences.</title>
        <authorList>
            <person name="Nicholson A.C."/>
            <person name="Gulvik C.A."/>
            <person name="Whitney A.M."/>
            <person name="Humrighouse B.W."/>
            <person name="Bell M."/>
            <person name="Holmes B."/>
            <person name="Steigerwalt A.G."/>
            <person name="Villarma A."/>
            <person name="Sheth M."/>
            <person name="Batra D."/>
            <person name="Pryor J."/>
            <person name="Bernardet J.-F."/>
            <person name="Hugo C."/>
            <person name="Kampfer P."/>
            <person name="Newman J."/>
            <person name="McQuiston J.R."/>
        </authorList>
    </citation>
    <scope>NUCLEOTIDE SEQUENCE [LARGE SCALE GENOMIC DNA]</scope>
    <source>
        <strain evidence="1 4">DSM 16927</strain>
    </source>
</reference>
<dbReference type="EMBL" id="FTNZ01000001">
    <property type="protein sequence ID" value="SIS28113.1"/>
    <property type="molecule type" value="Genomic_DNA"/>
</dbReference>
<accession>A0A1N7HTG9</accession>
<protein>
    <recommendedName>
        <fullName evidence="5">PIN domain-containing protein</fullName>
    </recommendedName>
</protein>
<reference evidence="2 3" key="1">
    <citation type="submission" date="2017-01" db="EMBL/GenBank/DDBJ databases">
        <authorList>
            <person name="Mah S.A."/>
            <person name="Swanson W.J."/>
            <person name="Moy G.W."/>
            <person name="Vacquier V.D."/>
        </authorList>
    </citation>
    <scope>NUCLEOTIDE SEQUENCE [LARGE SCALE GENOMIC DNA]</scope>
    <source>
        <strain evidence="2 3">DSM 16927</strain>
    </source>
</reference>
<name>A0A1N7HTG9_9FLAO</name>
<dbReference type="RefSeq" id="WP_076351068.1">
    <property type="nucleotide sequence ID" value="NZ_CP033926.1"/>
</dbReference>
<proteinExistence type="predicted"/>